<feature type="region of interest" description="Disordered" evidence="1">
    <location>
        <begin position="24"/>
        <end position="49"/>
    </location>
</feature>
<dbReference type="PROSITE" id="PS51257">
    <property type="entry name" value="PROKAR_LIPOPROTEIN"/>
    <property type="match status" value="1"/>
</dbReference>
<name>A0A1X7JHW8_9BACT</name>
<sequence length="131" mass="15640">MIKKCVIYILGVVLLAACQKQPISQSQPENNQQNPSSLNPEANRNYAKRPRVKQETWFFGLFKKKQKLSWGDQLIAEYEDRMEENVKEKRKKAKEMEKPQYTDWTYFGHKKKPKKRSPEKMKYCDECGIRH</sequence>
<dbReference type="OrthoDB" id="9854949at2"/>
<organism evidence="2 3">
    <name type="scientific">Marivirga sericea</name>
    <dbReference type="NCBI Taxonomy" id="1028"/>
    <lineage>
        <taxon>Bacteria</taxon>
        <taxon>Pseudomonadati</taxon>
        <taxon>Bacteroidota</taxon>
        <taxon>Cytophagia</taxon>
        <taxon>Cytophagales</taxon>
        <taxon>Marivirgaceae</taxon>
        <taxon>Marivirga</taxon>
    </lineage>
</organism>
<dbReference type="STRING" id="1028.SAMN05661096_01616"/>
<proteinExistence type="predicted"/>
<feature type="compositionally biased region" description="Low complexity" evidence="1">
    <location>
        <begin position="24"/>
        <end position="40"/>
    </location>
</feature>
<accession>A0A1X7JHW8</accession>
<dbReference type="RefSeq" id="WP_085516555.1">
    <property type="nucleotide sequence ID" value="NZ_FXAW01000003.1"/>
</dbReference>
<gene>
    <name evidence="2" type="ORF">SAMN05661096_01616</name>
</gene>
<reference evidence="3" key="1">
    <citation type="submission" date="2017-04" db="EMBL/GenBank/DDBJ databases">
        <authorList>
            <person name="Varghese N."/>
            <person name="Submissions S."/>
        </authorList>
    </citation>
    <scope>NUCLEOTIDE SEQUENCE [LARGE SCALE GENOMIC DNA]</scope>
    <source>
        <strain evidence="3">DSM 4125</strain>
    </source>
</reference>
<evidence type="ECO:0000313" key="2">
    <source>
        <dbReference type="EMBL" id="SMG27513.1"/>
    </source>
</evidence>
<keyword evidence="3" id="KW-1185">Reference proteome</keyword>
<dbReference type="AlphaFoldDB" id="A0A1X7JHW8"/>
<protein>
    <submittedName>
        <fullName evidence="2">Uncharacterized protein</fullName>
    </submittedName>
</protein>
<evidence type="ECO:0000256" key="1">
    <source>
        <dbReference type="SAM" id="MobiDB-lite"/>
    </source>
</evidence>
<dbReference type="Proteomes" id="UP000193804">
    <property type="component" value="Unassembled WGS sequence"/>
</dbReference>
<dbReference type="EMBL" id="FXAW01000003">
    <property type="protein sequence ID" value="SMG27513.1"/>
    <property type="molecule type" value="Genomic_DNA"/>
</dbReference>
<evidence type="ECO:0000313" key="3">
    <source>
        <dbReference type="Proteomes" id="UP000193804"/>
    </source>
</evidence>